<dbReference type="InterPro" id="IPR002181">
    <property type="entry name" value="Fibrinogen_a/b/g_C_dom"/>
</dbReference>
<reference evidence="3" key="1">
    <citation type="submission" date="2025-08" db="UniProtKB">
        <authorList>
            <consortium name="RefSeq"/>
        </authorList>
    </citation>
    <scope>IDENTIFICATION</scope>
</reference>
<dbReference type="Proteomes" id="UP000694888">
    <property type="component" value="Unplaced"/>
</dbReference>
<evidence type="ECO:0000313" key="2">
    <source>
        <dbReference type="Proteomes" id="UP000694888"/>
    </source>
</evidence>
<organism evidence="2 3">
    <name type="scientific">Aplysia californica</name>
    <name type="common">California sea hare</name>
    <dbReference type="NCBI Taxonomy" id="6500"/>
    <lineage>
        <taxon>Eukaryota</taxon>
        <taxon>Metazoa</taxon>
        <taxon>Spiralia</taxon>
        <taxon>Lophotrochozoa</taxon>
        <taxon>Mollusca</taxon>
        <taxon>Gastropoda</taxon>
        <taxon>Heterobranchia</taxon>
        <taxon>Euthyneura</taxon>
        <taxon>Tectipleura</taxon>
        <taxon>Aplysiida</taxon>
        <taxon>Aplysioidea</taxon>
        <taxon>Aplysiidae</taxon>
        <taxon>Aplysia</taxon>
    </lineage>
</organism>
<gene>
    <name evidence="3" type="primary">LOC101861815</name>
</gene>
<name>A0ABM0JR31_APLCA</name>
<evidence type="ECO:0000313" key="3">
    <source>
        <dbReference type="RefSeq" id="XP_005099538.1"/>
    </source>
</evidence>
<proteinExistence type="predicted"/>
<dbReference type="RefSeq" id="XP_005099538.1">
    <property type="nucleotide sequence ID" value="XM_005099481.1"/>
</dbReference>
<evidence type="ECO:0000259" key="1">
    <source>
        <dbReference type="PROSITE" id="PS51406"/>
    </source>
</evidence>
<dbReference type="InterPro" id="IPR036056">
    <property type="entry name" value="Fibrinogen-like_C"/>
</dbReference>
<dbReference type="Pfam" id="PF00147">
    <property type="entry name" value="Fibrinogen_C"/>
    <property type="match status" value="1"/>
</dbReference>
<protein>
    <submittedName>
        <fullName evidence="3">Ficolin-1-like</fullName>
    </submittedName>
</protein>
<sequence>MGLAVMLSLRCDDSSNTVFSRVECFAESCGIRELTLGVKGLLDCARWCRTDASCIGVSAGHTTTPGGGWDDDVEGDCYIHRDCNDVSKDCSSFTGVSGLYYNLTGTEPVVATILNKCQNGGTWDETSNQCSCVGSWAGLRCERYLRNCSELIELGFGIGEHLVQIQPEFSDHPARIVCDIQKKSINTYVAKSTGDFEGDKTWEEYENGFFNDINNFWIGLKNLHLLFHTEKNRMVYAANFSTGLLWRSYPEFYVGNSSTNYELTAGRGTFYRKGNATLGEGGRLLDCFTFASGMPFSTHDAEHCNCVPKTCASRAGAGWWFSDCDIRCNPLARKYENRRQSYAEDRIHLDNLNLYDSTYAENFQYVSLSFRKRAD</sequence>
<dbReference type="GeneID" id="101861815"/>
<dbReference type="InterPro" id="IPR050373">
    <property type="entry name" value="Fibrinogen_C-term_domain"/>
</dbReference>
<dbReference type="InterPro" id="IPR000742">
    <property type="entry name" value="EGF"/>
</dbReference>
<dbReference type="PANTHER" id="PTHR19143">
    <property type="entry name" value="FIBRINOGEN/TENASCIN/ANGIOPOEITIN"/>
    <property type="match status" value="1"/>
</dbReference>
<dbReference type="SUPFAM" id="SSF56496">
    <property type="entry name" value="Fibrinogen C-terminal domain-like"/>
    <property type="match status" value="1"/>
</dbReference>
<dbReference type="InterPro" id="IPR014716">
    <property type="entry name" value="Fibrinogen_a/b/g_C_1"/>
</dbReference>
<dbReference type="PROSITE" id="PS00022">
    <property type="entry name" value="EGF_1"/>
    <property type="match status" value="1"/>
</dbReference>
<dbReference type="Gene3D" id="3.90.215.10">
    <property type="entry name" value="Gamma Fibrinogen, chain A, domain 1"/>
    <property type="match status" value="1"/>
</dbReference>
<accession>A0ABM0JR31</accession>
<dbReference type="SMART" id="SM00186">
    <property type="entry name" value="FBG"/>
    <property type="match status" value="1"/>
</dbReference>
<dbReference type="PROSITE" id="PS51406">
    <property type="entry name" value="FIBRINOGEN_C_2"/>
    <property type="match status" value="1"/>
</dbReference>
<keyword evidence="2" id="KW-1185">Reference proteome</keyword>
<feature type="domain" description="Fibrinogen C-terminal" evidence="1">
    <location>
        <begin position="139"/>
        <end position="324"/>
    </location>
</feature>
<dbReference type="PANTHER" id="PTHR19143:SF185">
    <property type="entry name" value="ANGIOPOIETIN-RELATED PROTEIN 5"/>
    <property type="match status" value="1"/>
</dbReference>
<dbReference type="Gene3D" id="2.10.25.10">
    <property type="entry name" value="Laminin"/>
    <property type="match status" value="1"/>
</dbReference>